<dbReference type="SUPFAM" id="SSF56954">
    <property type="entry name" value="Outer membrane efflux proteins (OEP)"/>
    <property type="match status" value="1"/>
</dbReference>
<evidence type="ECO:0000256" key="4">
    <source>
        <dbReference type="ARBA" id="ARBA00023136"/>
    </source>
</evidence>
<dbReference type="Proteomes" id="UP000737171">
    <property type="component" value="Unassembled WGS sequence"/>
</dbReference>
<dbReference type="PANTHER" id="PTHR30026">
    <property type="entry name" value="OUTER MEMBRANE PROTEIN TOLC"/>
    <property type="match status" value="1"/>
</dbReference>
<dbReference type="InterPro" id="IPR051906">
    <property type="entry name" value="TolC-like"/>
</dbReference>
<feature type="region of interest" description="Disordered" evidence="6">
    <location>
        <begin position="86"/>
        <end position="112"/>
    </location>
</feature>
<sequence length="448" mass="48245">MPRFTHLLAPLRGAVVAWIMVLAAGTAGANCPDDAPLPTRSAPPEQARTELRTLVRHAIDHSPQAGVTRLLAEAALDDTAEARAARAPQASLNASVGPSLSRSAGHTDSSAAHGGVSLNVSQLLWDGGRTDRLVDWRDRLADAARFGDLSNREALALSTVSLALERSRFRQQVLVYGQYVRKMQCLAGALEQIVAADRGRLSELVQVRKSLQQAELSRTQTESQLRQVEVRLRRLVGDTLPGADDWSTLLSAVPDVTGLQVEALRSAEIAQLDASAAAAQQFARSVEASHQPRVSWTGGANAASGFGGTIGTNHSKGLSFGLAISIPLIDQGIAAASAAAKKRAQAAVLQREEALQARRTRIAEVHEQTTSSFDRAQRVGAVLRDSERLRDFTLQQWQQLGRRSLFDVMAAESDHYGLRISLVNALHDGQQMNAILLSLGRGVQEWLQ</sequence>
<reference evidence="8 9" key="1">
    <citation type="submission" date="2020-05" db="EMBL/GenBank/DDBJ databases">
        <title>Aquincola sp. isolate from soil.</title>
        <authorList>
            <person name="Han J."/>
            <person name="Kim D.-U."/>
        </authorList>
    </citation>
    <scope>NUCLEOTIDE SEQUENCE [LARGE SCALE GENOMIC DNA]</scope>
    <source>
        <strain evidence="8 9">S2</strain>
    </source>
</reference>
<dbReference type="RefSeq" id="WP_173128878.1">
    <property type="nucleotide sequence ID" value="NZ_JABRWJ010000008.1"/>
</dbReference>
<evidence type="ECO:0000256" key="2">
    <source>
        <dbReference type="ARBA" id="ARBA00022452"/>
    </source>
</evidence>
<gene>
    <name evidence="8" type="ORF">HLB44_24895</name>
</gene>
<feature type="compositionally biased region" description="Polar residues" evidence="6">
    <location>
        <begin position="90"/>
        <end position="110"/>
    </location>
</feature>
<protein>
    <submittedName>
        <fullName evidence="8">TolC family protein</fullName>
    </submittedName>
</protein>
<evidence type="ECO:0000313" key="8">
    <source>
        <dbReference type="EMBL" id="NRF70250.1"/>
    </source>
</evidence>
<keyword evidence="5" id="KW-0998">Cell outer membrane</keyword>
<dbReference type="PANTHER" id="PTHR30026:SF20">
    <property type="entry name" value="OUTER MEMBRANE PROTEIN TOLC"/>
    <property type="match status" value="1"/>
</dbReference>
<keyword evidence="4" id="KW-0472">Membrane</keyword>
<feature type="signal peptide" evidence="7">
    <location>
        <begin position="1"/>
        <end position="29"/>
    </location>
</feature>
<evidence type="ECO:0000256" key="5">
    <source>
        <dbReference type="ARBA" id="ARBA00023237"/>
    </source>
</evidence>
<accession>A0ABX2ENN2</accession>
<proteinExistence type="predicted"/>
<keyword evidence="7" id="KW-0732">Signal</keyword>
<evidence type="ECO:0000256" key="1">
    <source>
        <dbReference type="ARBA" id="ARBA00004442"/>
    </source>
</evidence>
<dbReference type="Gene3D" id="1.20.1600.10">
    <property type="entry name" value="Outer membrane efflux proteins (OEP)"/>
    <property type="match status" value="1"/>
</dbReference>
<feature type="chain" id="PRO_5045382461" evidence="7">
    <location>
        <begin position="30"/>
        <end position="448"/>
    </location>
</feature>
<keyword evidence="3" id="KW-0812">Transmembrane</keyword>
<keyword evidence="2" id="KW-1134">Transmembrane beta strand</keyword>
<evidence type="ECO:0000256" key="6">
    <source>
        <dbReference type="SAM" id="MobiDB-lite"/>
    </source>
</evidence>
<evidence type="ECO:0000256" key="3">
    <source>
        <dbReference type="ARBA" id="ARBA00022692"/>
    </source>
</evidence>
<organism evidence="8 9">
    <name type="scientific">Pseudaquabacterium terrae</name>
    <dbReference type="NCBI Taxonomy" id="2732868"/>
    <lineage>
        <taxon>Bacteria</taxon>
        <taxon>Pseudomonadati</taxon>
        <taxon>Pseudomonadota</taxon>
        <taxon>Betaproteobacteria</taxon>
        <taxon>Burkholderiales</taxon>
        <taxon>Sphaerotilaceae</taxon>
        <taxon>Pseudaquabacterium</taxon>
    </lineage>
</organism>
<evidence type="ECO:0000313" key="9">
    <source>
        <dbReference type="Proteomes" id="UP000737171"/>
    </source>
</evidence>
<name>A0ABX2ENN2_9BURK</name>
<comment type="subcellular location">
    <subcellularLocation>
        <location evidence="1">Cell outer membrane</location>
    </subcellularLocation>
</comment>
<keyword evidence="9" id="KW-1185">Reference proteome</keyword>
<comment type="caution">
    <text evidence="8">The sequence shown here is derived from an EMBL/GenBank/DDBJ whole genome shotgun (WGS) entry which is preliminary data.</text>
</comment>
<evidence type="ECO:0000256" key="7">
    <source>
        <dbReference type="SAM" id="SignalP"/>
    </source>
</evidence>
<dbReference type="EMBL" id="JABRWJ010000008">
    <property type="protein sequence ID" value="NRF70250.1"/>
    <property type="molecule type" value="Genomic_DNA"/>
</dbReference>